<dbReference type="InterPro" id="IPR011604">
    <property type="entry name" value="PDDEXK-like_dom_sf"/>
</dbReference>
<dbReference type="RefSeq" id="WP_318649624.1">
    <property type="nucleotide sequence ID" value="NZ_CP137852.1"/>
</dbReference>
<sequence length="1000" mass="105790">MRLFAIPPDQAFLPALARGTLARLGTGEALAAATILLPTRRAARALQAAFLREADSPALLLPRMRALAGLSTEDADELALPALLRLPPAVDALRRQAVLAGFASRLPRDMGGPASAEHAWALGLELGKLLDEIALEEAEILPDDPALLGHRWLERLEALAPESLAVHWQITTTFLRAIVVEWQGWLTEQGLLDIGVRRVLALRAQRVAWEDAPPAGAVIAAGIGMGGTVPAAADLLRVIATRLPQGFVVLPGEDRATAALPWEALREAPTHPYAGSRAMLDRMGATLADAAPWVEGAPEGISELLGTALLPAGHLDPWQSPEPARWLAPLAALSRIEASDAQHEAAAIALTLRGALETPGTRAALVTPDRDLARRVAAELPRHGILADDSAGQPLSDTPPGAFLRLIAHLAAGECGPVALLSVLKHPLCAGGMERAEWLAATQALERAVLRGPSPGPGLAGLRAALASLRAPEPRLAELIDALEAALGPFTALPPSPARPPGDLLSEHLAAAEALASTPALPGGLRLYAQAEGEALARHLAALAPAMAAMPPIAPADWPGLFEAALAQGTTQAARISRGRSDAAHPQVEILGLLEARLLDFDLVVLGALDETIWPQASDPGPWMSRPMRRDFGLPSPELRIGRVAADFLLTAAGSRRAVLSRAARRGGSPAVPARWLTRLDVFLQGQQGLRLPPEPCAEWARLLDQPAEIRPGPRPAPRPPLAARPDRLTVSDVATLLADPYAFYARRILGLSALDPLEQEPGAPDYGNMVHAAIHRFLASLPQAWPGEAAALPLWEAAAEGALARAALRPAVAALWAPRLHRIGRFIRALEAEQRDRILASWAEVKASLTLRRPGGSVTLEARADRVDRMRDGSLRILDYKTGTVPSKREVEAGTAPQLPLEAWLAEQGAFAGVPAAAVGALEYWRLTGADQAGEVKPLDLDLPATIAEAAAALQALADRFLLGDAAFTAHPHPRRRAVGDFQHLARTAEWSAEAEEGA</sequence>
<dbReference type="Proteomes" id="UP001305521">
    <property type="component" value="Chromosome"/>
</dbReference>
<proteinExistence type="predicted"/>
<accession>A0ABZ0PIY5</accession>
<reference evidence="2 3" key="1">
    <citation type="submission" date="2023-11" db="EMBL/GenBank/DDBJ databases">
        <title>Arctic aerobic anoxygenic photoheterotroph Sediminicoccus rosea KRV36 adapts its photosynthesis to long days of polar summer.</title>
        <authorList>
            <person name="Tomasch J."/>
            <person name="Kopejtka K."/>
            <person name="Bily T."/>
            <person name="Gardiner A.T."/>
            <person name="Gardian Z."/>
            <person name="Shivaramu S."/>
            <person name="Koblizek M."/>
            <person name="Engelhardt F."/>
            <person name="Kaftan D."/>
        </authorList>
    </citation>
    <scope>NUCLEOTIDE SEQUENCE [LARGE SCALE GENOMIC DNA]</scope>
    <source>
        <strain evidence="2 3">R-30</strain>
    </source>
</reference>
<dbReference type="InterPro" id="IPR014153">
    <property type="entry name" value="Ds_break_AddB"/>
</dbReference>
<evidence type="ECO:0000313" key="2">
    <source>
        <dbReference type="EMBL" id="WPB85651.1"/>
    </source>
</evidence>
<evidence type="ECO:0000259" key="1">
    <source>
        <dbReference type="Pfam" id="PF12705"/>
    </source>
</evidence>
<keyword evidence="3" id="KW-1185">Reference proteome</keyword>
<dbReference type="Gene3D" id="3.90.320.10">
    <property type="match status" value="1"/>
</dbReference>
<dbReference type="InterPro" id="IPR027417">
    <property type="entry name" value="P-loop_NTPase"/>
</dbReference>
<name>A0ABZ0PIY5_9PROT</name>
<dbReference type="SUPFAM" id="SSF52540">
    <property type="entry name" value="P-loop containing nucleoside triphosphate hydrolases"/>
    <property type="match status" value="1"/>
</dbReference>
<organism evidence="2 3">
    <name type="scientific">Sediminicoccus rosea</name>
    <dbReference type="NCBI Taxonomy" id="1225128"/>
    <lineage>
        <taxon>Bacteria</taxon>
        <taxon>Pseudomonadati</taxon>
        <taxon>Pseudomonadota</taxon>
        <taxon>Alphaproteobacteria</taxon>
        <taxon>Acetobacterales</taxon>
        <taxon>Roseomonadaceae</taxon>
        <taxon>Sediminicoccus</taxon>
    </lineage>
</organism>
<gene>
    <name evidence="2" type="primary">addB</name>
    <name evidence="2" type="ORF">R9Z33_01965</name>
</gene>
<dbReference type="EMBL" id="CP137852">
    <property type="protein sequence ID" value="WPB85651.1"/>
    <property type="molecule type" value="Genomic_DNA"/>
</dbReference>
<feature type="domain" description="PD-(D/E)XK endonuclease-like" evidence="1">
    <location>
        <begin position="728"/>
        <end position="971"/>
    </location>
</feature>
<dbReference type="NCBIfam" id="TIGR02786">
    <property type="entry name" value="addB_alphas"/>
    <property type="match status" value="1"/>
</dbReference>
<evidence type="ECO:0000313" key="3">
    <source>
        <dbReference type="Proteomes" id="UP001305521"/>
    </source>
</evidence>
<dbReference type="InterPro" id="IPR038726">
    <property type="entry name" value="PDDEXK_AddAB-type"/>
</dbReference>
<protein>
    <submittedName>
        <fullName evidence="2">Double-strand break repair protein AddB</fullName>
    </submittedName>
</protein>
<dbReference type="Pfam" id="PF12705">
    <property type="entry name" value="PDDEXK_1"/>
    <property type="match status" value="1"/>
</dbReference>